<evidence type="ECO:0000313" key="3">
    <source>
        <dbReference type="Proteomes" id="UP001319180"/>
    </source>
</evidence>
<dbReference type="RefSeq" id="WP_254092103.1">
    <property type="nucleotide sequence ID" value="NZ_JAHESC010000032.1"/>
</dbReference>
<proteinExistence type="predicted"/>
<gene>
    <name evidence="2" type="ORF">KK078_20070</name>
</gene>
<organism evidence="2 3">
    <name type="scientific">Dawidia soli</name>
    <dbReference type="NCBI Taxonomy" id="2782352"/>
    <lineage>
        <taxon>Bacteria</taxon>
        <taxon>Pseudomonadati</taxon>
        <taxon>Bacteroidota</taxon>
        <taxon>Cytophagia</taxon>
        <taxon>Cytophagales</taxon>
        <taxon>Chryseotaleaceae</taxon>
        <taxon>Dawidia</taxon>
    </lineage>
</organism>
<sequence>MEARMGNATGAQDVRRGTESEDIRRIKATLLEERKSLVDSLKSDLPAYLNYKFEVVASETQLDQIRGALSNFEGSVIQESLYEPALKDGLFGYNWFFDQINQLIRQVLYPAHIEHGVNSGTTKDGIDTTDLTARQKPQR</sequence>
<comment type="caution">
    <text evidence="2">The sequence shown here is derived from an EMBL/GenBank/DDBJ whole genome shotgun (WGS) entry which is preliminary data.</text>
</comment>
<feature type="region of interest" description="Disordered" evidence="1">
    <location>
        <begin position="119"/>
        <end position="139"/>
    </location>
</feature>
<dbReference type="Proteomes" id="UP001319180">
    <property type="component" value="Unassembled WGS sequence"/>
</dbReference>
<accession>A0AAP2DBC7</accession>
<protein>
    <submittedName>
        <fullName evidence="2">Uncharacterized protein</fullName>
    </submittedName>
</protein>
<name>A0AAP2DBC7_9BACT</name>
<reference evidence="2 3" key="1">
    <citation type="submission" date="2021-05" db="EMBL/GenBank/DDBJ databases">
        <title>A Polyphasic approach of four new species of the genus Ohtaekwangia: Ohtaekwangia histidinii sp. nov., Ohtaekwangia cretensis sp. nov., Ohtaekwangia indiensis sp. nov., Ohtaekwangia reichenbachii sp. nov. from diverse environment.</title>
        <authorList>
            <person name="Octaviana S."/>
        </authorList>
    </citation>
    <scope>NUCLEOTIDE SEQUENCE [LARGE SCALE GENOMIC DNA]</scope>
    <source>
        <strain evidence="2 3">PWU37</strain>
    </source>
</reference>
<evidence type="ECO:0000256" key="1">
    <source>
        <dbReference type="SAM" id="MobiDB-lite"/>
    </source>
</evidence>
<keyword evidence="3" id="KW-1185">Reference proteome</keyword>
<dbReference type="EMBL" id="JAHESC010000032">
    <property type="protein sequence ID" value="MBT1688876.1"/>
    <property type="molecule type" value="Genomic_DNA"/>
</dbReference>
<dbReference type="AlphaFoldDB" id="A0AAP2DBC7"/>
<evidence type="ECO:0000313" key="2">
    <source>
        <dbReference type="EMBL" id="MBT1688876.1"/>
    </source>
</evidence>